<gene>
    <name evidence="2" type="ORF">OG367_39240</name>
</gene>
<dbReference type="Proteomes" id="UP001431926">
    <property type="component" value="Chromosome"/>
</dbReference>
<evidence type="ECO:0000313" key="3">
    <source>
        <dbReference type="Proteomes" id="UP001431926"/>
    </source>
</evidence>
<keyword evidence="3" id="KW-1185">Reference proteome</keyword>
<dbReference type="EMBL" id="CP109491">
    <property type="protein sequence ID" value="WUX41892.1"/>
    <property type="molecule type" value="Genomic_DNA"/>
</dbReference>
<sequence length="64" mass="6973">MSDENNENNENEPQLLDRLGDKVLGPQDHTAEAPSLEGDDANAQGRRSSGRRSSGGYKDPYANK</sequence>
<feature type="compositionally biased region" description="Acidic residues" evidence="1">
    <location>
        <begin position="1"/>
        <end position="10"/>
    </location>
</feature>
<evidence type="ECO:0000256" key="1">
    <source>
        <dbReference type="SAM" id="MobiDB-lite"/>
    </source>
</evidence>
<accession>A0ABZ1ZT06</accession>
<feature type="compositionally biased region" description="Low complexity" evidence="1">
    <location>
        <begin position="45"/>
        <end position="56"/>
    </location>
</feature>
<proteinExistence type="predicted"/>
<protein>
    <submittedName>
        <fullName evidence="2">Uncharacterized protein</fullName>
    </submittedName>
</protein>
<feature type="region of interest" description="Disordered" evidence="1">
    <location>
        <begin position="1"/>
        <end position="64"/>
    </location>
</feature>
<organism evidence="2 3">
    <name type="scientific">Streptomyces anulatus</name>
    <name type="common">Streptomyces chrysomallus</name>
    <dbReference type="NCBI Taxonomy" id="1892"/>
    <lineage>
        <taxon>Bacteria</taxon>
        <taxon>Bacillati</taxon>
        <taxon>Actinomycetota</taxon>
        <taxon>Actinomycetes</taxon>
        <taxon>Kitasatosporales</taxon>
        <taxon>Streptomycetaceae</taxon>
        <taxon>Streptomyces</taxon>
    </lineage>
</organism>
<dbReference type="RefSeq" id="WP_329359964.1">
    <property type="nucleotide sequence ID" value="NZ_CP109490.1"/>
</dbReference>
<name>A0ABZ1ZT06_STRAQ</name>
<evidence type="ECO:0000313" key="2">
    <source>
        <dbReference type="EMBL" id="WUX41892.1"/>
    </source>
</evidence>
<reference evidence="2" key="1">
    <citation type="submission" date="2022-10" db="EMBL/GenBank/DDBJ databases">
        <title>The complete genomes of actinobacterial strains from the NBC collection.</title>
        <authorList>
            <person name="Joergensen T.S."/>
            <person name="Alvarez Arevalo M."/>
            <person name="Sterndorff E.B."/>
            <person name="Faurdal D."/>
            <person name="Vuksanovic O."/>
            <person name="Mourched A.-S."/>
            <person name="Charusanti P."/>
            <person name="Shaw S."/>
            <person name="Blin K."/>
            <person name="Weber T."/>
        </authorList>
    </citation>
    <scope>NUCLEOTIDE SEQUENCE</scope>
    <source>
        <strain evidence="2">NBC_01436</strain>
    </source>
</reference>